<comment type="caution">
    <text evidence="1">The sequence shown here is derived from an EMBL/GenBank/DDBJ whole genome shotgun (WGS) entry which is preliminary data.</text>
</comment>
<sequence length="90" mass="10534">MTRNLTNLNIGDLSKESLKETLTELRGLTKEFCTVQIAKQNGESYVYGIWENNMEFIEDYKKSGGVWSYNTPDHYITLIEKHLHYLELSE</sequence>
<organism evidence="1 2">
    <name type="scientific">Tissierella carlieri</name>
    <dbReference type="NCBI Taxonomy" id="689904"/>
    <lineage>
        <taxon>Bacteria</taxon>
        <taxon>Bacillati</taxon>
        <taxon>Bacillota</taxon>
        <taxon>Tissierellia</taxon>
        <taxon>Tissierellales</taxon>
        <taxon>Tissierellaceae</taxon>
        <taxon>Tissierella</taxon>
    </lineage>
</organism>
<name>A0ABT1SEN3_9FIRM</name>
<protein>
    <submittedName>
        <fullName evidence="1">Uncharacterized protein</fullName>
    </submittedName>
</protein>
<proteinExistence type="predicted"/>
<dbReference type="RefSeq" id="WP_256312516.1">
    <property type="nucleotide sequence ID" value="NZ_JANGAC010000016.1"/>
</dbReference>
<evidence type="ECO:0000313" key="2">
    <source>
        <dbReference type="Proteomes" id="UP001524478"/>
    </source>
</evidence>
<evidence type="ECO:0000313" key="1">
    <source>
        <dbReference type="EMBL" id="MCQ4924925.1"/>
    </source>
</evidence>
<keyword evidence="2" id="KW-1185">Reference proteome</keyword>
<reference evidence="1 2" key="1">
    <citation type="submission" date="2022-06" db="EMBL/GenBank/DDBJ databases">
        <title>Isolation of gut microbiota from human fecal samples.</title>
        <authorList>
            <person name="Pamer E.G."/>
            <person name="Barat B."/>
            <person name="Waligurski E."/>
            <person name="Medina S."/>
            <person name="Paddock L."/>
            <person name="Mostad J."/>
        </authorList>
    </citation>
    <scope>NUCLEOTIDE SEQUENCE [LARGE SCALE GENOMIC DNA]</scope>
    <source>
        <strain evidence="1 2">DFI.7.95</strain>
    </source>
</reference>
<dbReference type="Proteomes" id="UP001524478">
    <property type="component" value="Unassembled WGS sequence"/>
</dbReference>
<dbReference type="EMBL" id="JANGAC010000016">
    <property type="protein sequence ID" value="MCQ4924925.1"/>
    <property type="molecule type" value="Genomic_DNA"/>
</dbReference>
<accession>A0ABT1SEN3</accession>
<gene>
    <name evidence="1" type="ORF">NE686_17620</name>
</gene>